<dbReference type="eggNOG" id="ENOG502S83V">
    <property type="taxonomic scope" value="Eukaryota"/>
</dbReference>
<protein>
    <submittedName>
        <fullName evidence="1">Uncharacterized protein</fullName>
    </submittedName>
</protein>
<evidence type="ECO:0000313" key="1">
    <source>
        <dbReference type="EMBL" id="EEY54990.1"/>
    </source>
</evidence>
<dbReference type="EMBL" id="DS028130">
    <property type="protein sequence ID" value="EEY54990.1"/>
    <property type="molecule type" value="Genomic_DNA"/>
</dbReference>
<organism evidence="1 2">
    <name type="scientific">Phytophthora infestans (strain T30-4)</name>
    <name type="common">Potato late blight agent</name>
    <dbReference type="NCBI Taxonomy" id="403677"/>
    <lineage>
        <taxon>Eukaryota</taxon>
        <taxon>Sar</taxon>
        <taxon>Stramenopiles</taxon>
        <taxon>Oomycota</taxon>
        <taxon>Peronosporomycetes</taxon>
        <taxon>Peronosporales</taxon>
        <taxon>Peronosporaceae</taxon>
        <taxon>Phytophthora</taxon>
    </lineage>
</organism>
<dbReference type="RefSeq" id="XP_002903935.1">
    <property type="nucleotide sequence ID" value="XM_002903889.1"/>
</dbReference>
<dbReference type="KEGG" id="pif:PITG_08573"/>
<dbReference type="GeneID" id="9461997"/>
<dbReference type="HOGENOM" id="CLU_134112_0_0_1"/>
<reference evidence="2" key="1">
    <citation type="journal article" date="2009" name="Nature">
        <title>Genome sequence and analysis of the Irish potato famine pathogen Phytophthora infestans.</title>
        <authorList>
            <consortium name="The Broad Institute Genome Sequencing Platform"/>
            <person name="Haas B.J."/>
            <person name="Kamoun S."/>
            <person name="Zody M.C."/>
            <person name="Jiang R.H."/>
            <person name="Handsaker R.E."/>
            <person name="Cano L.M."/>
            <person name="Grabherr M."/>
            <person name="Kodira C.D."/>
            <person name="Raffaele S."/>
            <person name="Torto-Alalibo T."/>
            <person name="Bozkurt T.O."/>
            <person name="Ah-Fong A.M."/>
            <person name="Alvarado L."/>
            <person name="Anderson V.L."/>
            <person name="Armstrong M.R."/>
            <person name="Avrova A."/>
            <person name="Baxter L."/>
            <person name="Beynon J."/>
            <person name="Boevink P.C."/>
            <person name="Bollmann S.R."/>
            <person name="Bos J.I."/>
            <person name="Bulone V."/>
            <person name="Cai G."/>
            <person name="Cakir C."/>
            <person name="Carrington J.C."/>
            <person name="Chawner M."/>
            <person name="Conti L."/>
            <person name="Costanzo S."/>
            <person name="Ewan R."/>
            <person name="Fahlgren N."/>
            <person name="Fischbach M.A."/>
            <person name="Fugelstad J."/>
            <person name="Gilroy E.M."/>
            <person name="Gnerre S."/>
            <person name="Green P.J."/>
            <person name="Grenville-Briggs L.J."/>
            <person name="Griffith J."/>
            <person name="Grunwald N.J."/>
            <person name="Horn K."/>
            <person name="Horner N.R."/>
            <person name="Hu C.H."/>
            <person name="Huitema E."/>
            <person name="Jeong D.H."/>
            <person name="Jones A.M."/>
            <person name="Jones J.D."/>
            <person name="Jones R.W."/>
            <person name="Karlsson E.K."/>
            <person name="Kunjeti S.G."/>
            <person name="Lamour K."/>
            <person name="Liu Z."/>
            <person name="Ma L."/>
            <person name="Maclean D."/>
            <person name="Chibucos M.C."/>
            <person name="McDonald H."/>
            <person name="McWalters J."/>
            <person name="Meijer H.J."/>
            <person name="Morgan W."/>
            <person name="Morris P.F."/>
            <person name="Munro C.A."/>
            <person name="O'Neill K."/>
            <person name="Ospina-Giraldo M."/>
            <person name="Pinzon A."/>
            <person name="Pritchard L."/>
            <person name="Ramsahoye B."/>
            <person name="Ren Q."/>
            <person name="Restrepo S."/>
            <person name="Roy S."/>
            <person name="Sadanandom A."/>
            <person name="Savidor A."/>
            <person name="Schornack S."/>
            <person name="Schwartz D.C."/>
            <person name="Schumann U.D."/>
            <person name="Schwessinger B."/>
            <person name="Seyer L."/>
            <person name="Sharpe T."/>
            <person name="Silvar C."/>
            <person name="Song J."/>
            <person name="Studholme D.J."/>
            <person name="Sykes S."/>
            <person name="Thines M."/>
            <person name="van de Vondervoort P.J."/>
            <person name="Phuntumart V."/>
            <person name="Wawra S."/>
            <person name="Weide R."/>
            <person name="Win J."/>
            <person name="Young C."/>
            <person name="Zhou S."/>
            <person name="Fry W."/>
            <person name="Meyers B.C."/>
            <person name="van West P."/>
            <person name="Ristaino J."/>
            <person name="Govers F."/>
            <person name="Birch P.R."/>
            <person name="Whisson S.C."/>
            <person name="Judelson H.S."/>
            <person name="Nusbaum C."/>
        </authorList>
    </citation>
    <scope>NUCLEOTIDE SEQUENCE [LARGE SCALE GENOMIC DNA]</scope>
    <source>
        <strain evidence="2">T30-4</strain>
    </source>
</reference>
<name>D0NAY2_PHYIT</name>
<gene>
    <name evidence="1" type="ORF">PITG_08573</name>
</gene>
<evidence type="ECO:0000313" key="2">
    <source>
        <dbReference type="Proteomes" id="UP000006643"/>
    </source>
</evidence>
<sequence length="128" mass="14580">MQNQEHIRGVTSDGVGFNTSDKWAKFYPNQEVAVVTSIGQPPVPPEGYVPLRHGHSRDAQIPEAALIFEEGVPNGFSVDTLLWNEKLLEQRIMQLTAWTRRSPMPRRQKLDRINCMVNQCNTTNTKTF</sequence>
<dbReference type="OMA" id="LDRINCM"/>
<dbReference type="OrthoDB" id="161394at2759"/>
<accession>D0NAY2</accession>
<keyword evidence="2" id="KW-1185">Reference proteome</keyword>
<dbReference type="AlphaFoldDB" id="D0NAY2"/>
<dbReference type="Proteomes" id="UP000006643">
    <property type="component" value="Unassembled WGS sequence"/>
</dbReference>
<dbReference type="VEuPathDB" id="FungiDB:PITG_08573"/>
<proteinExistence type="predicted"/>
<dbReference type="InParanoid" id="D0NAY2"/>